<dbReference type="AlphaFoldDB" id="A0A8S3WMH3"/>
<evidence type="ECO:0000259" key="7">
    <source>
        <dbReference type="PROSITE" id="PS50950"/>
    </source>
</evidence>
<dbReference type="GO" id="GO:0008270">
    <property type="term" value="F:zinc ion binding"/>
    <property type="evidence" value="ECO:0007669"/>
    <property type="project" value="UniProtKB-KW"/>
</dbReference>
<evidence type="ECO:0000256" key="5">
    <source>
        <dbReference type="PROSITE-ProRule" id="PRU00309"/>
    </source>
</evidence>
<proteinExistence type="predicted"/>
<evidence type="ECO:0000313" key="9">
    <source>
        <dbReference type="Proteomes" id="UP000691718"/>
    </source>
</evidence>
<keyword evidence="3" id="KW-0862">Zinc</keyword>
<keyword evidence="9" id="KW-1185">Reference proteome</keyword>
<dbReference type="EMBL" id="CAJQZP010000566">
    <property type="protein sequence ID" value="CAG4969074.1"/>
    <property type="molecule type" value="Genomic_DNA"/>
</dbReference>
<evidence type="ECO:0000256" key="4">
    <source>
        <dbReference type="ARBA" id="ARBA00023125"/>
    </source>
</evidence>
<dbReference type="PROSITE" id="PS50950">
    <property type="entry name" value="ZF_THAP"/>
    <property type="match status" value="1"/>
</dbReference>
<dbReference type="GO" id="GO:0003677">
    <property type="term" value="F:DNA binding"/>
    <property type="evidence" value="ECO:0007669"/>
    <property type="project" value="UniProtKB-UniRule"/>
</dbReference>
<dbReference type="OrthoDB" id="6919863at2759"/>
<keyword evidence="2 5" id="KW-0863">Zinc-finger</keyword>
<sequence length="455" mass="51352">MPRNICCVPGCQVVSEDGVPLHYFPCPEKDAERFHNWVKIIGGGIASLDNTTIRKTHRICRQHFQKEFLYPKNRLCKLAVPSLLLPSAGVSAPSPPSTSQGAILHHDVIKPITTRTIEYFKTSSSGICCPYKFREVMTLMKESKLLDQRKFDLFQNNNLYESAPPSASIVSPKKRSTKEENVSCKTHQNYTEIRKSLESPHSEISGIEELSSSPVRVFSDSSVSWFPDSEEDRCFKKKRRVYVAKSSSESDSEESTFIASRSKTADSRGLFNECFQDININNDFQLRNKQYAVPQKSTLPSSNSDSSGNVTVDNQELTKQPVPIVTSNNNIEPTRWKKAIQASGKKNIAKSNKQKECPTKSTFITRKRRKLEEQTEGQGTEKLMQVLKNYKLPPAYSSPLPISEAKKKDLNNLCAKGIIPQELHLWYQSLPTSKDVVDRILEPDVTEEGEEEVVD</sequence>
<evidence type="ECO:0000256" key="1">
    <source>
        <dbReference type="ARBA" id="ARBA00022723"/>
    </source>
</evidence>
<comment type="caution">
    <text evidence="8">The sequence shown here is derived from an EMBL/GenBank/DDBJ whole genome shotgun (WGS) entry which is preliminary data.</text>
</comment>
<evidence type="ECO:0000256" key="3">
    <source>
        <dbReference type="ARBA" id="ARBA00022833"/>
    </source>
</evidence>
<evidence type="ECO:0000256" key="2">
    <source>
        <dbReference type="ARBA" id="ARBA00022771"/>
    </source>
</evidence>
<dbReference type="SMART" id="SM00692">
    <property type="entry name" value="DM3"/>
    <property type="match status" value="1"/>
</dbReference>
<name>A0A8S3WMH3_PARAO</name>
<reference evidence="8" key="1">
    <citation type="submission" date="2021-04" db="EMBL/GenBank/DDBJ databases">
        <authorList>
            <person name="Tunstrom K."/>
        </authorList>
    </citation>
    <scope>NUCLEOTIDE SEQUENCE</scope>
</reference>
<evidence type="ECO:0000256" key="6">
    <source>
        <dbReference type="SAM" id="MobiDB-lite"/>
    </source>
</evidence>
<dbReference type="SMART" id="SM00980">
    <property type="entry name" value="THAP"/>
    <property type="match status" value="1"/>
</dbReference>
<accession>A0A8S3WMH3</accession>
<evidence type="ECO:0000313" key="8">
    <source>
        <dbReference type="EMBL" id="CAG4969074.1"/>
    </source>
</evidence>
<keyword evidence="1" id="KW-0479">Metal-binding</keyword>
<dbReference type="InterPro" id="IPR006612">
    <property type="entry name" value="THAP_Znf"/>
</dbReference>
<feature type="domain" description="THAP-type" evidence="7">
    <location>
        <begin position="1"/>
        <end position="84"/>
    </location>
</feature>
<keyword evidence="4 5" id="KW-0238">DNA-binding</keyword>
<feature type="region of interest" description="Disordered" evidence="6">
    <location>
        <begin position="296"/>
        <end position="315"/>
    </location>
</feature>
<dbReference type="Pfam" id="PF05485">
    <property type="entry name" value="THAP"/>
    <property type="match status" value="1"/>
</dbReference>
<dbReference type="Proteomes" id="UP000691718">
    <property type="component" value="Unassembled WGS sequence"/>
</dbReference>
<gene>
    <name evidence="8" type="ORF">PAPOLLO_LOCUS8060</name>
</gene>
<protein>
    <submittedName>
        <fullName evidence="8">(apollo) hypothetical protein</fullName>
    </submittedName>
</protein>
<organism evidence="8 9">
    <name type="scientific">Parnassius apollo</name>
    <name type="common">Apollo butterfly</name>
    <name type="synonym">Papilio apollo</name>
    <dbReference type="NCBI Taxonomy" id="110799"/>
    <lineage>
        <taxon>Eukaryota</taxon>
        <taxon>Metazoa</taxon>
        <taxon>Ecdysozoa</taxon>
        <taxon>Arthropoda</taxon>
        <taxon>Hexapoda</taxon>
        <taxon>Insecta</taxon>
        <taxon>Pterygota</taxon>
        <taxon>Neoptera</taxon>
        <taxon>Endopterygota</taxon>
        <taxon>Lepidoptera</taxon>
        <taxon>Glossata</taxon>
        <taxon>Ditrysia</taxon>
        <taxon>Papilionoidea</taxon>
        <taxon>Papilionidae</taxon>
        <taxon>Parnassiinae</taxon>
        <taxon>Parnassini</taxon>
        <taxon>Parnassius</taxon>
        <taxon>Parnassius</taxon>
    </lineage>
</organism>
<feature type="region of interest" description="Disordered" evidence="6">
    <location>
        <begin position="164"/>
        <end position="185"/>
    </location>
</feature>